<comment type="caution">
    <text evidence="1">The sequence shown here is derived from an EMBL/GenBank/DDBJ whole genome shotgun (WGS) entry which is preliminary data.</text>
</comment>
<sequence>MEQDLAKIAMHTVTGKMVRPFAMTPDQVEIEAIAHHLSTQARWNGATHHPHNPHALMLSVAEHSVNVANHVGKELKRPDLFMQALLHDATEAYVPDLIRPLKHSPAFYEPFKELEDRIWLAVAERFGLPETLDPLVKVADDAVCWAEWQQVVPHDASETWGYNISGAQEPAKIRIAMWEPSFAKRMFLGTYASYAPAHGLAKGQPNHDRWAA</sequence>
<dbReference type="EMBL" id="WMIG01000013">
    <property type="protein sequence ID" value="MTH61123.1"/>
    <property type="molecule type" value="Genomic_DNA"/>
</dbReference>
<dbReference type="Gene3D" id="1.10.3210.10">
    <property type="entry name" value="Hypothetical protein af1432"/>
    <property type="match status" value="1"/>
</dbReference>
<gene>
    <name evidence="1" type="ORF">GL300_18090</name>
</gene>
<dbReference type="OrthoDB" id="1099791at2"/>
<dbReference type="RefSeq" id="WP_155041065.1">
    <property type="nucleotide sequence ID" value="NZ_WMIG01000013.1"/>
</dbReference>
<organism evidence="1 2">
    <name type="scientific">Paracoccus litorisediminis</name>
    <dbReference type="NCBI Taxonomy" id="2006130"/>
    <lineage>
        <taxon>Bacteria</taxon>
        <taxon>Pseudomonadati</taxon>
        <taxon>Pseudomonadota</taxon>
        <taxon>Alphaproteobacteria</taxon>
        <taxon>Rhodobacterales</taxon>
        <taxon>Paracoccaceae</taxon>
        <taxon>Paracoccus</taxon>
    </lineage>
</organism>
<dbReference type="Proteomes" id="UP000449846">
    <property type="component" value="Unassembled WGS sequence"/>
</dbReference>
<evidence type="ECO:0000313" key="2">
    <source>
        <dbReference type="Proteomes" id="UP000449846"/>
    </source>
</evidence>
<evidence type="ECO:0000313" key="1">
    <source>
        <dbReference type="EMBL" id="MTH61123.1"/>
    </source>
</evidence>
<reference evidence="1 2" key="1">
    <citation type="submission" date="2019-11" db="EMBL/GenBank/DDBJ databases">
        <authorList>
            <person name="Dong K."/>
        </authorList>
    </citation>
    <scope>NUCLEOTIDE SEQUENCE [LARGE SCALE GENOMIC DNA]</scope>
    <source>
        <strain evidence="1 2">NBRC 112902</strain>
    </source>
</reference>
<dbReference type="SUPFAM" id="SSF109604">
    <property type="entry name" value="HD-domain/PDEase-like"/>
    <property type="match status" value="1"/>
</dbReference>
<proteinExistence type="predicted"/>
<protein>
    <recommendedName>
        <fullName evidence="3">HD domain-containing protein</fullName>
    </recommendedName>
</protein>
<evidence type="ECO:0008006" key="3">
    <source>
        <dbReference type="Google" id="ProtNLM"/>
    </source>
</evidence>
<keyword evidence="2" id="KW-1185">Reference proteome</keyword>
<accession>A0A844HLH8</accession>
<name>A0A844HLH8_9RHOB</name>
<dbReference type="AlphaFoldDB" id="A0A844HLH8"/>